<dbReference type="HOGENOM" id="CLU_032056_1_0_1"/>
<proteinExistence type="inferred from homology"/>
<dbReference type="InterPro" id="IPR039156">
    <property type="entry name" value="PHAF1/BROMI"/>
</dbReference>
<dbReference type="AlphaFoldDB" id="S8EFG0"/>
<evidence type="ECO:0000313" key="3">
    <source>
        <dbReference type="Proteomes" id="UP000015241"/>
    </source>
</evidence>
<name>S8EFG0_FOMSC</name>
<comment type="similarity">
    <text evidence="1">Belongs to the PHAF1 family.</text>
</comment>
<organism evidence="2 3">
    <name type="scientific">Fomitopsis schrenkii</name>
    <name type="common">Brown rot fungus</name>
    <dbReference type="NCBI Taxonomy" id="2126942"/>
    <lineage>
        <taxon>Eukaryota</taxon>
        <taxon>Fungi</taxon>
        <taxon>Dikarya</taxon>
        <taxon>Basidiomycota</taxon>
        <taxon>Agaricomycotina</taxon>
        <taxon>Agaricomycetes</taxon>
        <taxon>Polyporales</taxon>
        <taxon>Fomitopsis</taxon>
    </lineage>
</organism>
<dbReference type="InParanoid" id="S8EFG0"/>
<gene>
    <name evidence="2" type="ORF">FOMPIDRAFT_1115262</name>
</gene>
<dbReference type="EMBL" id="KE504129">
    <property type="protein sequence ID" value="EPT03737.1"/>
    <property type="molecule type" value="Genomic_DNA"/>
</dbReference>
<dbReference type="InterPro" id="IPR005373">
    <property type="entry name" value="PHAF1"/>
</dbReference>
<dbReference type="GO" id="GO:0005802">
    <property type="term" value="C:trans-Golgi network"/>
    <property type="evidence" value="ECO:0007669"/>
    <property type="project" value="TreeGrafter"/>
</dbReference>
<dbReference type="PANTHER" id="PTHR13465">
    <property type="entry name" value="UPF0183 PROTEIN"/>
    <property type="match status" value="1"/>
</dbReference>
<sequence>MYSTLEADIRPGSGLGMFELGTLSTLLKSVHIGSSLWNVLDMLRRMQHAFPVVDVKYDPDSAGTPVILHIRPHLDLLFSGKHQRLHTICLSKLRDTNPPVTLKFKETVLSSADEVLRRVGVSRTFGPTYPGDDLRYPGALFSFEDDGRNDNLKTTHADDKAQEVKRVVITQKSDSDEVRDALDEVVECPTMSGDLSKAILKVHDGVDLYFYPSGTEPVQVRLGETSAQDLACDLGPPLRVHHKEDDRMAIHSRRTAEDEDVDADYFYNYLQHGMDFLVDGTTHMLKKIVVHTNVPGSPLFQRYKRCPWEIEGRPEDDEDETPPRVRFYDSVDTISHFLSPKEPPPTMLLDRTDEDEGLTLPTSKTRLLGFDGIILEATESTQVVSVTLF</sequence>
<dbReference type="Proteomes" id="UP000015241">
    <property type="component" value="Unassembled WGS sequence"/>
</dbReference>
<protein>
    <submittedName>
        <fullName evidence="2">Uncharacterized protein</fullName>
    </submittedName>
</protein>
<dbReference type="GO" id="GO:0043001">
    <property type="term" value="P:Golgi to plasma membrane protein transport"/>
    <property type="evidence" value="ECO:0007669"/>
    <property type="project" value="TreeGrafter"/>
</dbReference>
<dbReference type="eggNOG" id="KOG2819">
    <property type="taxonomic scope" value="Eukaryota"/>
</dbReference>
<dbReference type="OrthoDB" id="411211at2759"/>
<dbReference type="Pfam" id="PF03676">
    <property type="entry name" value="PHAF1"/>
    <property type="match status" value="1"/>
</dbReference>
<accession>S8EFG0</accession>
<evidence type="ECO:0000313" key="2">
    <source>
        <dbReference type="EMBL" id="EPT03737.1"/>
    </source>
</evidence>
<evidence type="ECO:0000256" key="1">
    <source>
        <dbReference type="ARBA" id="ARBA00024339"/>
    </source>
</evidence>
<reference evidence="2 3" key="1">
    <citation type="journal article" date="2012" name="Science">
        <title>The Paleozoic origin of enzymatic lignin decomposition reconstructed from 31 fungal genomes.</title>
        <authorList>
            <person name="Floudas D."/>
            <person name="Binder M."/>
            <person name="Riley R."/>
            <person name="Barry K."/>
            <person name="Blanchette R.A."/>
            <person name="Henrissat B."/>
            <person name="Martinez A.T."/>
            <person name="Otillar R."/>
            <person name="Spatafora J.W."/>
            <person name="Yadav J.S."/>
            <person name="Aerts A."/>
            <person name="Benoit I."/>
            <person name="Boyd A."/>
            <person name="Carlson A."/>
            <person name="Copeland A."/>
            <person name="Coutinho P.M."/>
            <person name="de Vries R.P."/>
            <person name="Ferreira P."/>
            <person name="Findley K."/>
            <person name="Foster B."/>
            <person name="Gaskell J."/>
            <person name="Glotzer D."/>
            <person name="Gorecki P."/>
            <person name="Heitman J."/>
            <person name="Hesse C."/>
            <person name="Hori C."/>
            <person name="Igarashi K."/>
            <person name="Jurgens J.A."/>
            <person name="Kallen N."/>
            <person name="Kersten P."/>
            <person name="Kohler A."/>
            <person name="Kuees U."/>
            <person name="Kumar T.K.A."/>
            <person name="Kuo A."/>
            <person name="LaButti K."/>
            <person name="Larrondo L.F."/>
            <person name="Lindquist E."/>
            <person name="Ling A."/>
            <person name="Lombard V."/>
            <person name="Lucas S."/>
            <person name="Lundell T."/>
            <person name="Martin R."/>
            <person name="McLaughlin D.J."/>
            <person name="Morgenstern I."/>
            <person name="Morin E."/>
            <person name="Murat C."/>
            <person name="Nagy L.G."/>
            <person name="Nolan M."/>
            <person name="Ohm R.A."/>
            <person name="Patyshakuliyeva A."/>
            <person name="Rokas A."/>
            <person name="Ruiz-Duenas F.J."/>
            <person name="Sabat G."/>
            <person name="Salamov A."/>
            <person name="Samejima M."/>
            <person name="Schmutz J."/>
            <person name="Slot J.C."/>
            <person name="St John F."/>
            <person name="Stenlid J."/>
            <person name="Sun H."/>
            <person name="Sun S."/>
            <person name="Syed K."/>
            <person name="Tsang A."/>
            <person name="Wiebenga A."/>
            <person name="Young D."/>
            <person name="Pisabarro A."/>
            <person name="Eastwood D.C."/>
            <person name="Martin F."/>
            <person name="Cullen D."/>
            <person name="Grigoriev I.V."/>
            <person name="Hibbett D.S."/>
        </authorList>
    </citation>
    <scope>NUCLEOTIDE SEQUENCE</scope>
    <source>
        <strain evidence="3">FP-58527</strain>
    </source>
</reference>
<keyword evidence="3" id="KW-1185">Reference proteome</keyword>
<dbReference type="PANTHER" id="PTHR13465:SF2">
    <property type="entry name" value="PHAGOSOME ASSEMBLY FACTOR 1"/>
    <property type="match status" value="1"/>
</dbReference>